<comment type="caution">
    <text evidence="2">The sequence shown here is derived from an EMBL/GenBank/DDBJ whole genome shotgun (WGS) entry which is preliminary data.</text>
</comment>
<accession>A0A5J4T4Y0</accession>
<feature type="region of interest" description="Disordered" evidence="1">
    <location>
        <begin position="1"/>
        <end position="20"/>
    </location>
</feature>
<feature type="non-terminal residue" evidence="2">
    <location>
        <position position="232"/>
    </location>
</feature>
<dbReference type="Proteomes" id="UP000324800">
    <property type="component" value="Unassembled WGS sequence"/>
</dbReference>
<feature type="compositionally biased region" description="Basic and acidic residues" evidence="1">
    <location>
        <begin position="220"/>
        <end position="232"/>
    </location>
</feature>
<evidence type="ECO:0000313" key="2">
    <source>
        <dbReference type="EMBL" id="KAA6353188.1"/>
    </source>
</evidence>
<reference evidence="2 3" key="1">
    <citation type="submission" date="2019-03" db="EMBL/GenBank/DDBJ databases">
        <title>Single cell metagenomics reveals metabolic interactions within the superorganism composed of flagellate Streblomastix strix and complex community of Bacteroidetes bacteria on its surface.</title>
        <authorList>
            <person name="Treitli S.C."/>
            <person name="Kolisko M."/>
            <person name="Husnik F."/>
            <person name="Keeling P."/>
            <person name="Hampl V."/>
        </authorList>
    </citation>
    <scope>NUCLEOTIDE SEQUENCE [LARGE SCALE GENOMIC DNA]</scope>
    <source>
        <strain evidence="2">ST1C</strain>
    </source>
</reference>
<dbReference type="OrthoDB" id="5863131at2759"/>
<protein>
    <submittedName>
        <fullName evidence="2">Uncharacterized protein</fullName>
    </submittedName>
</protein>
<sequence>MQPPGLGSDSGIENGRSSSCMGPLEKGGISNLRKLKAAPQLTSGLRHLQKIIQHLGLYVQTVLVPGVINYIADSLSKIDCSGDYSINPQLEQILFLWWNLEPTLDLFANQYNAILLRYVSKDSRNSNVQWIGAFSHTWENETLSIVVESWWPGQPWFTTLLQENQRWIILGPSNRILTLGPSMIAKRLHLPPGKLAAFLMVTQRIEDVYNQQSSQMPQDYQDKQMRNKQKDK</sequence>
<organism evidence="2 3">
    <name type="scientific">Streblomastix strix</name>
    <dbReference type="NCBI Taxonomy" id="222440"/>
    <lineage>
        <taxon>Eukaryota</taxon>
        <taxon>Metamonada</taxon>
        <taxon>Preaxostyla</taxon>
        <taxon>Oxymonadida</taxon>
        <taxon>Streblomastigidae</taxon>
        <taxon>Streblomastix</taxon>
    </lineage>
</organism>
<evidence type="ECO:0000313" key="3">
    <source>
        <dbReference type="Proteomes" id="UP000324800"/>
    </source>
</evidence>
<dbReference type="EMBL" id="SNRW01038594">
    <property type="protein sequence ID" value="KAA6353188.1"/>
    <property type="molecule type" value="Genomic_DNA"/>
</dbReference>
<dbReference type="AlphaFoldDB" id="A0A5J4T4Y0"/>
<name>A0A5J4T4Y0_9EUKA</name>
<proteinExistence type="predicted"/>
<evidence type="ECO:0000256" key="1">
    <source>
        <dbReference type="SAM" id="MobiDB-lite"/>
    </source>
</evidence>
<feature type="region of interest" description="Disordered" evidence="1">
    <location>
        <begin position="212"/>
        <end position="232"/>
    </location>
</feature>
<gene>
    <name evidence="2" type="ORF">EZS28_051285</name>
</gene>